<evidence type="ECO:0000256" key="11">
    <source>
        <dbReference type="RuleBase" id="RU367134"/>
    </source>
</evidence>
<dbReference type="InterPro" id="IPR017441">
    <property type="entry name" value="Protein_kinase_ATP_BS"/>
</dbReference>
<evidence type="ECO:0000256" key="5">
    <source>
        <dbReference type="ARBA" id="ARBA00022840"/>
    </source>
</evidence>
<feature type="region of interest" description="Disordered" evidence="12">
    <location>
        <begin position="220"/>
        <end position="239"/>
    </location>
</feature>
<dbReference type="GO" id="GO:0005524">
    <property type="term" value="F:ATP binding"/>
    <property type="evidence" value="ECO:0007669"/>
    <property type="project" value="UniProtKB-UniRule"/>
</dbReference>
<evidence type="ECO:0000256" key="2">
    <source>
        <dbReference type="ARBA" id="ARBA00022679"/>
    </source>
</evidence>
<feature type="binding site" evidence="7 9">
    <location>
        <position position="96"/>
    </location>
    <ligand>
        <name>ATP</name>
        <dbReference type="ChEBI" id="CHEBI:30616"/>
    </ligand>
</feature>
<dbReference type="PANTHER" id="PTHR24350">
    <property type="entry name" value="SERINE/THREONINE-PROTEIN KINASE IAL-RELATED"/>
    <property type="match status" value="1"/>
</dbReference>
<dbReference type="InterPro" id="IPR011009">
    <property type="entry name" value="Kinase-like_dom_sf"/>
</dbReference>
<dbReference type="FunFam" id="3.30.200.20:FF:000042">
    <property type="entry name" value="Aurora kinase A"/>
    <property type="match status" value="1"/>
</dbReference>
<evidence type="ECO:0000256" key="7">
    <source>
        <dbReference type="PIRSR" id="PIRSR630616-2"/>
    </source>
</evidence>
<dbReference type="OMA" id="WEINLHR"/>
<keyword evidence="1 10" id="KW-0723">Serine/threonine-protein kinase</keyword>
<evidence type="ECO:0000256" key="9">
    <source>
        <dbReference type="PROSITE-ProRule" id="PRU10141"/>
    </source>
</evidence>
<dbReference type="PROSITE" id="PS00107">
    <property type="entry name" value="PROTEIN_KINASE_ATP"/>
    <property type="match status" value="1"/>
</dbReference>
<dbReference type="PIRSF" id="PIRSF000654">
    <property type="entry name" value="Integrin-linked_kinase"/>
    <property type="match status" value="1"/>
</dbReference>
<evidence type="ECO:0000256" key="10">
    <source>
        <dbReference type="RuleBase" id="RU000304"/>
    </source>
</evidence>
<feature type="domain" description="Protein kinase" evidence="13">
    <location>
        <begin position="67"/>
        <end position="341"/>
    </location>
</feature>
<keyword evidence="5 7" id="KW-0067">ATP-binding</keyword>
<comment type="catalytic activity">
    <reaction evidence="11">
        <text>L-threonyl-[protein] + ATP = O-phospho-L-threonyl-[protein] + ADP + H(+)</text>
        <dbReference type="Rhea" id="RHEA:46608"/>
        <dbReference type="Rhea" id="RHEA-COMP:11060"/>
        <dbReference type="Rhea" id="RHEA-COMP:11605"/>
        <dbReference type="ChEBI" id="CHEBI:15378"/>
        <dbReference type="ChEBI" id="CHEBI:30013"/>
        <dbReference type="ChEBI" id="CHEBI:30616"/>
        <dbReference type="ChEBI" id="CHEBI:61977"/>
        <dbReference type="ChEBI" id="CHEBI:456216"/>
        <dbReference type="EC" id="2.7.11.1"/>
    </reaction>
</comment>
<evidence type="ECO:0000256" key="4">
    <source>
        <dbReference type="ARBA" id="ARBA00022777"/>
    </source>
</evidence>
<dbReference type="Gene3D" id="1.10.510.10">
    <property type="entry name" value="Transferase(Phosphotransferase) domain 1"/>
    <property type="match status" value="1"/>
</dbReference>
<dbReference type="InterPro" id="IPR000719">
    <property type="entry name" value="Prot_kinase_dom"/>
</dbReference>
<evidence type="ECO:0000256" key="6">
    <source>
        <dbReference type="PIRSR" id="PIRSR630616-1"/>
    </source>
</evidence>
<dbReference type="EC" id="2.7.11.1" evidence="11"/>
<dbReference type="FunFam" id="1.10.510.10:FF:000571">
    <property type="entry name" value="Maternal embryonic leucine zipper kinase"/>
    <property type="match status" value="1"/>
</dbReference>
<dbReference type="Pfam" id="PF00069">
    <property type="entry name" value="Pkinase"/>
    <property type="match status" value="1"/>
</dbReference>
<comment type="similarity">
    <text evidence="11">Belongs to the protein kinase superfamily. Ser/Thr protein kinase family. Aurora subfamily.</text>
</comment>
<evidence type="ECO:0000259" key="13">
    <source>
        <dbReference type="PROSITE" id="PS50011"/>
    </source>
</evidence>
<comment type="catalytic activity">
    <reaction evidence="11">
        <text>L-seryl-[protein] + ATP = O-phospho-L-seryl-[protein] + ADP + H(+)</text>
        <dbReference type="Rhea" id="RHEA:17989"/>
        <dbReference type="Rhea" id="RHEA-COMP:9863"/>
        <dbReference type="Rhea" id="RHEA-COMP:11604"/>
        <dbReference type="ChEBI" id="CHEBI:15378"/>
        <dbReference type="ChEBI" id="CHEBI:29999"/>
        <dbReference type="ChEBI" id="CHEBI:30616"/>
        <dbReference type="ChEBI" id="CHEBI:83421"/>
        <dbReference type="ChEBI" id="CHEBI:456216"/>
        <dbReference type="EC" id="2.7.11.1"/>
    </reaction>
</comment>
<evidence type="ECO:0000256" key="1">
    <source>
        <dbReference type="ARBA" id="ARBA00022527"/>
    </source>
</evidence>
<evidence type="ECO:0000256" key="8">
    <source>
        <dbReference type="PIRSR" id="PIRSR630616-3"/>
    </source>
</evidence>
<accession>G0TT63</accession>
<sequence length="346" mass="39356">MIFPTTPSHTVCPSQTNFRQGLRSDGRHIPAEQFSGDLICSQGDFQEHKQLKPRLVVRQRDLRDEDFQRLEVLGEGSYSVVVSARHVPSRKLVALKELSRRQLRELRLEHQLRREINLHRGLRHQNIVRLLSYYITPRSVVLVLELCPNGTLLQKLRATAEGRFDEQQAAKYFRQVAEALAYLHDHGIVHRDLKPENVLLDVDGVARLGDFGWSKALGAPPTMSGRKREERDADVEGESSGRLTVCGTLDYLSPEMLRGQRHSCKADVWSLGALLVELLCGKPPFYRSSQQETLQAIRTAEPLLGSAEVMPPLARELALLMLQKDPDKRPTVVELLQHPWVRQQPK</sequence>
<dbReference type="EMBL" id="HE573019">
    <property type="protein sequence ID" value="CCC47144.1"/>
    <property type="molecule type" value="Genomic_DNA"/>
</dbReference>
<protein>
    <recommendedName>
        <fullName evidence="11">Aurora kinase</fullName>
        <ecNumber evidence="11">2.7.11.1</ecNumber>
    </recommendedName>
</protein>
<dbReference type="GO" id="GO:0004674">
    <property type="term" value="F:protein serine/threonine kinase activity"/>
    <property type="evidence" value="ECO:0007669"/>
    <property type="project" value="UniProtKB-KW"/>
</dbReference>
<feature type="active site" description="Proton acceptor" evidence="6">
    <location>
        <position position="192"/>
    </location>
</feature>
<dbReference type="InterPro" id="IPR008271">
    <property type="entry name" value="Ser/Thr_kinase_AS"/>
</dbReference>
<keyword evidence="2 11" id="KW-0808">Transferase</keyword>
<reference evidence="14" key="1">
    <citation type="journal article" date="2012" name="Proc. Natl. Acad. Sci. U.S.A.">
        <title>Antigenic diversity is generated by distinct evolutionary mechanisms in African trypanosome species.</title>
        <authorList>
            <person name="Jackson A.P."/>
            <person name="Berry A."/>
            <person name="Aslett M."/>
            <person name="Allison H.C."/>
            <person name="Burton P."/>
            <person name="Vavrova-Anderson J."/>
            <person name="Brown R."/>
            <person name="Browne H."/>
            <person name="Corton N."/>
            <person name="Hauser H."/>
            <person name="Gamble J."/>
            <person name="Gilderthorp R."/>
            <person name="Marcello L."/>
            <person name="McQuillan J."/>
            <person name="Otto T.D."/>
            <person name="Quail M.A."/>
            <person name="Sanders M.J."/>
            <person name="van Tonder A."/>
            <person name="Ginger M.L."/>
            <person name="Field M.C."/>
            <person name="Barry J.D."/>
            <person name="Hertz-Fowler C."/>
            <person name="Berriman M."/>
        </authorList>
    </citation>
    <scope>NUCLEOTIDE SEQUENCE</scope>
    <source>
        <strain evidence="14">Y486</strain>
    </source>
</reference>
<dbReference type="PROSITE" id="PS00108">
    <property type="entry name" value="PROTEIN_KINASE_ST"/>
    <property type="match status" value="1"/>
</dbReference>
<dbReference type="CDD" id="cd14007">
    <property type="entry name" value="STKc_Aurora"/>
    <property type="match status" value="1"/>
</dbReference>
<proteinExistence type="inferred from homology"/>
<evidence type="ECO:0000313" key="14">
    <source>
        <dbReference type="EMBL" id="CCC47144.1"/>
    </source>
</evidence>
<feature type="cross-link" description="Glycyl lysine isopeptide (Lys-Gly) (interchain with G-Cter in SUMO2)" evidence="8">
    <location>
        <position position="194"/>
    </location>
</feature>
<dbReference type="SUPFAM" id="SSF56112">
    <property type="entry name" value="Protein kinase-like (PK-like)"/>
    <property type="match status" value="1"/>
</dbReference>
<evidence type="ECO:0000256" key="3">
    <source>
        <dbReference type="ARBA" id="ARBA00022741"/>
    </source>
</evidence>
<name>G0TT63_TRYVY</name>
<dbReference type="GO" id="GO:0106310">
    <property type="term" value="F:protein serine kinase activity"/>
    <property type="evidence" value="ECO:0007669"/>
    <property type="project" value="RHEA"/>
</dbReference>
<dbReference type="VEuPathDB" id="TriTrypDB:TvY486_0303240"/>
<feature type="binding site" evidence="7">
    <location>
        <begin position="196"/>
        <end position="197"/>
    </location>
    <ligand>
        <name>ATP</name>
        <dbReference type="ChEBI" id="CHEBI:30616"/>
    </ligand>
</feature>
<evidence type="ECO:0000256" key="12">
    <source>
        <dbReference type="SAM" id="MobiDB-lite"/>
    </source>
</evidence>
<dbReference type="AlphaFoldDB" id="G0TT63"/>
<dbReference type="SMART" id="SM00220">
    <property type="entry name" value="S_TKc"/>
    <property type="match status" value="1"/>
</dbReference>
<dbReference type="PROSITE" id="PS50011">
    <property type="entry name" value="PROTEIN_KINASE_DOM"/>
    <property type="match status" value="1"/>
</dbReference>
<keyword evidence="4 11" id="KW-0418">Kinase</keyword>
<keyword evidence="3 7" id="KW-0547">Nucleotide-binding</keyword>
<gene>
    <name evidence="14" type="ORF">TVY486_0303240</name>
</gene>
<feature type="binding site" evidence="7">
    <location>
        <position position="210"/>
    </location>
    <ligand>
        <name>ATP</name>
        <dbReference type="ChEBI" id="CHEBI:30616"/>
    </ligand>
</feature>
<dbReference type="InterPro" id="IPR030616">
    <property type="entry name" value="Aur-like"/>
</dbReference>
<organism evidence="14">
    <name type="scientific">Trypanosoma vivax (strain Y486)</name>
    <dbReference type="NCBI Taxonomy" id="1055687"/>
    <lineage>
        <taxon>Eukaryota</taxon>
        <taxon>Discoba</taxon>
        <taxon>Euglenozoa</taxon>
        <taxon>Kinetoplastea</taxon>
        <taxon>Metakinetoplastina</taxon>
        <taxon>Trypanosomatida</taxon>
        <taxon>Trypanosomatidae</taxon>
        <taxon>Trypanosoma</taxon>
        <taxon>Duttonella</taxon>
    </lineage>
</organism>